<gene>
    <name evidence="2" type="ORF">TK0001_2880</name>
</gene>
<dbReference type="Proteomes" id="UP000233769">
    <property type="component" value="Chromosome tk0001"/>
</dbReference>
<feature type="region of interest" description="Disordered" evidence="1">
    <location>
        <begin position="22"/>
        <end position="41"/>
    </location>
</feature>
<name>A0A2N9AQB4_METEX</name>
<evidence type="ECO:0000313" key="2">
    <source>
        <dbReference type="EMBL" id="SOR29482.1"/>
    </source>
</evidence>
<dbReference type="EMBL" id="LT962688">
    <property type="protein sequence ID" value="SOR29482.1"/>
    <property type="molecule type" value="Genomic_DNA"/>
</dbReference>
<organism evidence="2 3">
    <name type="scientific">Methylorubrum extorquens</name>
    <name type="common">Methylobacterium dichloromethanicum</name>
    <name type="synonym">Methylobacterium extorquens</name>
    <dbReference type="NCBI Taxonomy" id="408"/>
    <lineage>
        <taxon>Bacteria</taxon>
        <taxon>Pseudomonadati</taxon>
        <taxon>Pseudomonadota</taxon>
        <taxon>Alphaproteobacteria</taxon>
        <taxon>Hyphomicrobiales</taxon>
        <taxon>Methylobacteriaceae</taxon>
        <taxon>Methylorubrum</taxon>
    </lineage>
</organism>
<feature type="compositionally biased region" description="Polar residues" evidence="1">
    <location>
        <begin position="121"/>
        <end position="131"/>
    </location>
</feature>
<accession>A0A2N9AQB4</accession>
<protein>
    <submittedName>
        <fullName evidence="2">Uncharacterized protein</fullName>
    </submittedName>
</protein>
<evidence type="ECO:0000256" key="1">
    <source>
        <dbReference type="SAM" id="MobiDB-lite"/>
    </source>
</evidence>
<proteinExistence type="predicted"/>
<dbReference type="AlphaFoldDB" id="A0A2N9AQB4"/>
<feature type="region of interest" description="Disordered" evidence="1">
    <location>
        <begin position="103"/>
        <end position="131"/>
    </location>
</feature>
<reference evidence="3" key="1">
    <citation type="submission" date="2017-10" db="EMBL/GenBank/DDBJ databases">
        <authorList>
            <person name="Regsiter A."/>
            <person name="William W."/>
        </authorList>
    </citation>
    <scope>NUCLEOTIDE SEQUENCE [LARGE SCALE GENOMIC DNA]</scope>
</reference>
<evidence type="ECO:0000313" key="3">
    <source>
        <dbReference type="Proteomes" id="UP000233769"/>
    </source>
</evidence>
<sequence length="131" mass="14195">MPQAPISVSWKDRSHRALAHPASRSHWAAANPRAPHASSVSDCPLAPAWPASAFCSAEGRPCFPKPQQTWLQVKALPYIGSSSGFFSAVDGLWKRARKSARAAGVSPANVWTKQGFPRTRPSIQPRNNRVG</sequence>